<dbReference type="Proteomes" id="UP001213015">
    <property type="component" value="Unassembled WGS sequence"/>
</dbReference>
<sequence>MLSEKIKIYRISKKLTQKEATEGFNKFLESKKYLDKKGNILKPISFKTWARWENNNKVPSKFFKALGGFCGLSDEECVNTGYSFSYLWNILEDEYIKSLDRKEKIDYIISSMLNPDIRKEFELALKKFGKENEKSDFIEFVNDQLPLSIEEQVEKGKVSPASAYLNIDFFETVDEYINTVRPRLYCNKKQVRSPMVRMANGLSNAENFSALPQEMKVGNFIGAYYGKTRFLNGVLVTRDFEAYLSFIFKDASFKRLLNTAEKYSNDEIIHLATLAITYRTSAILKNASKLEPYRDDEGALTDDWGQLTIDY</sequence>
<organism evidence="1 2">
    <name type="scientific">Lactobacillus mulieris</name>
    <dbReference type="NCBI Taxonomy" id="2508708"/>
    <lineage>
        <taxon>Bacteria</taxon>
        <taxon>Bacillati</taxon>
        <taxon>Bacillota</taxon>
        <taxon>Bacilli</taxon>
        <taxon>Lactobacillales</taxon>
        <taxon>Lactobacillaceae</taxon>
        <taxon>Lactobacillus</taxon>
    </lineage>
</organism>
<name>A0AAP3GYL2_9LACO</name>
<dbReference type="InterPro" id="IPR010982">
    <property type="entry name" value="Lambda_DNA-bd_dom_sf"/>
</dbReference>
<dbReference type="Gene3D" id="1.10.260.40">
    <property type="entry name" value="lambda repressor-like DNA-binding domains"/>
    <property type="match status" value="1"/>
</dbReference>
<dbReference type="RefSeq" id="WP_234975101.1">
    <property type="nucleotide sequence ID" value="NZ_JAKEYK010000012.1"/>
</dbReference>
<proteinExistence type="predicted"/>
<gene>
    <name evidence="1" type="ORF">L2422_07200</name>
</gene>
<dbReference type="GO" id="GO:0003677">
    <property type="term" value="F:DNA binding"/>
    <property type="evidence" value="ECO:0007669"/>
    <property type="project" value="InterPro"/>
</dbReference>
<accession>A0AAP3GYL2</accession>
<evidence type="ECO:0000313" key="2">
    <source>
        <dbReference type="Proteomes" id="UP001213015"/>
    </source>
</evidence>
<comment type="caution">
    <text evidence="1">The sequence shown here is derived from an EMBL/GenBank/DDBJ whole genome shotgun (WGS) entry which is preliminary data.</text>
</comment>
<evidence type="ECO:0000313" key="1">
    <source>
        <dbReference type="EMBL" id="MCZ3845278.1"/>
    </source>
</evidence>
<dbReference type="EMBL" id="JAKHLF010000013">
    <property type="protein sequence ID" value="MCZ3845278.1"/>
    <property type="molecule type" value="Genomic_DNA"/>
</dbReference>
<reference evidence="1" key="1">
    <citation type="submission" date="2022-01" db="EMBL/GenBank/DDBJ databases">
        <title>VMRC isolate genome collection.</title>
        <authorList>
            <person name="France M."/>
            <person name="Rutt L."/>
            <person name="Humphrys M."/>
            <person name="Ravel J."/>
        </authorList>
    </citation>
    <scope>NUCLEOTIDE SEQUENCE</scope>
    <source>
        <strain evidence="1">C0127B5</strain>
    </source>
</reference>
<dbReference type="AlphaFoldDB" id="A0AAP3GYL2"/>
<protein>
    <submittedName>
        <fullName evidence="1">Uncharacterized protein</fullName>
    </submittedName>
</protein>